<gene>
    <name evidence="6" type="ORF">HMPREF9943_00029</name>
</gene>
<dbReference type="InterPro" id="IPR050536">
    <property type="entry name" value="DtxR_MntR_Metal-Reg"/>
</dbReference>
<dbReference type="GO" id="GO:0046914">
    <property type="term" value="F:transition metal ion binding"/>
    <property type="evidence" value="ECO:0007669"/>
    <property type="project" value="InterPro"/>
</dbReference>
<protein>
    <recommendedName>
        <fullName evidence="5">HTH dtxR-type domain-containing protein</fullName>
    </recommendedName>
</protein>
<dbReference type="PATRIC" id="fig|999415.3.peg.31"/>
<dbReference type="EMBL" id="AGEJ01000001">
    <property type="protein sequence ID" value="EMD17597.1"/>
    <property type="molecule type" value="Genomic_DNA"/>
</dbReference>
<sequence length="124" mass="14370">MSESIEMYLETIQLLQERLGVVRSIDIANEMNFSKPTISQQIRRLKEKRLVTIDHEGHIHLTKDGESISTKILERHHVLTDFFIDLGIDPTIAEEDACRVEHYISDETFEALKTHIKTLKPSSR</sequence>
<feature type="domain" description="HTH dtxR-type" evidence="5">
    <location>
        <begin position="1"/>
        <end position="62"/>
    </location>
</feature>
<dbReference type="InterPro" id="IPR022687">
    <property type="entry name" value="HTH_DTXR"/>
</dbReference>
<dbReference type="PANTHER" id="PTHR33238">
    <property type="entry name" value="IRON (METAL) DEPENDENT REPRESSOR, DTXR FAMILY"/>
    <property type="match status" value="1"/>
</dbReference>
<dbReference type="PROSITE" id="PS50944">
    <property type="entry name" value="HTH_DTXR"/>
    <property type="match status" value="1"/>
</dbReference>
<keyword evidence="4" id="KW-0804">Transcription</keyword>
<dbReference type="InterPro" id="IPR001367">
    <property type="entry name" value="Fe_dep_repressor"/>
</dbReference>
<dbReference type="eggNOG" id="COG1321">
    <property type="taxonomic scope" value="Bacteria"/>
</dbReference>
<dbReference type="PANTHER" id="PTHR33238:SF7">
    <property type="entry name" value="IRON-DEPENDENT TRANSCRIPTIONAL REGULATOR"/>
    <property type="match status" value="1"/>
</dbReference>
<dbReference type="STRING" id="999415.HMPREF9943_00029"/>
<evidence type="ECO:0000259" key="5">
    <source>
        <dbReference type="PROSITE" id="PS50944"/>
    </source>
</evidence>
<evidence type="ECO:0000313" key="6">
    <source>
        <dbReference type="EMBL" id="EMD17597.1"/>
    </source>
</evidence>
<evidence type="ECO:0000256" key="1">
    <source>
        <dbReference type="ARBA" id="ARBA00007871"/>
    </source>
</evidence>
<evidence type="ECO:0000256" key="3">
    <source>
        <dbReference type="ARBA" id="ARBA00023125"/>
    </source>
</evidence>
<dbReference type="InterPro" id="IPR036388">
    <property type="entry name" value="WH-like_DNA-bd_sf"/>
</dbReference>
<dbReference type="Gene3D" id="1.10.10.10">
    <property type="entry name" value="Winged helix-like DNA-binding domain superfamily/Winged helix DNA-binding domain"/>
    <property type="match status" value="1"/>
</dbReference>
<dbReference type="RefSeq" id="WP_004801040.1">
    <property type="nucleotide sequence ID" value="NZ_AUGJ01000029.1"/>
</dbReference>
<keyword evidence="3" id="KW-0238">DNA-binding</keyword>
<dbReference type="SUPFAM" id="SSF46785">
    <property type="entry name" value="Winged helix' DNA-binding domain"/>
    <property type="match status" value="1"/>
</dbReference>
<comment type="caution">
    <text evidence="6">The sequence shown here is derived from an EMBL/GenBank/DDBJ whole genome shotgun (WGS) entry which is preliminary data.</text>
</comment>
<dbReference type="GO" id="GO:0003700">
    <property type="term" value="F:DNA-binding transcription factor activity"/>
    <property type="evidence" value="ECO:0007669"/>
    <property type="project" value="InterPro"/>
</dbReference>
<dbReference type="InterPro" id="IPR022689">
    <property type="entry name" value="Iron_dep_repressor"/>
</dbReference>
<dbReference type="Proteomes" id="UP000011758">
    <property type="component" value="Unassembled WGS sequence"/>
</dbReference>
<dbReference type="GO" id="GO:0003677">
    <property type="term" value="F:DNA binding"/>
    <property type="evidence" value="ECO:0007669"/>
    <property type="project" value="UniProtKB-KW"/>
</dbReference>
<dbReference type="OrthoDB" id="9794394at2"/>
<dbReference type="SUPFAM" id="SSF47979">
    <property type="entry name" value="Iron-dependent repressor protein, dimerization domain"/>
    <property type="match status" value="1"/>
</dbReference>
<dbReference type="BioCyc" id="ECAT999415-HMP:GTTI-38-MONOMER"/>
<keyword evidence="7" id="KW-1185">Reference proteome</keyword>
<keyword evidence="2" id="KW-0805">Transcription regulation</keyword>
<reference evidence="6 7" key="1">
    <citation type="submission" date="2013-02" db="EMBL/GenBank/DDBJ databases">
        <title>The Genome Sequence of Lactobacillus catenaformis F0143.</title>
        <authorList>
            <consortium name="The Broad Institute Genome Sequencing Platform"/>
            <person name="Earl A."/>
            <person name="Ward D."/>
            <person name="Feldgarden M."/>
            <person name="Gevers D."/>
            <person name="Izard J."/>
            <person name="Blanton J.M."/>
            <person name="Mathney J."/>
            <person name="Dewhirst F.E."/>
            <person name="Young S.K."/>
            <person name="Zeng Q."/>
            <person name="Gargeya S."/>
            <person name="Fitzgerald M."/>
            <person name="Haas B."/>
            <person name="Abouelleil A."/>
            <person name="Alvarado L."/>
            <person name="Arachchi H.M."/>
            <person name="Berlin A."/>
            <person name="Chapman S.B."/>
            <person name="Gearin G."/>
            <person name="Goldberg J."/>
            <person name="Griggs A."/>
            <person name="Gujja S."/>
            <person name="Hansen M."/>
            <person name="Heiman D."/>
            <person name="Howarth C."/>
            <person name="Larimer J."/>
            <person name="Lui A."/>
            <person name="MacDonald P.J.P."/>
            <person name="McCowen C."/>
            <person name="Montmayeur A."/>
            <person name="Murphy C."/>
            <person name="Neiman D."/>
            <person name="Pearson M."/>
            <person name="Priest M."/>
            <person name="Roberts A."/>
            <person name="Saif S."/>
            <person name="Shea T."/>
            <person name="Sisk P."/>
            <person name="Stolte C."/>
            <person name="Sykes S."/>
            <person name="Wortman J."/>
            <person name="Nusbaum C."/>
            <person name="Birren B."/>
        </authorList>
    </citation>
    <scope>NUCLEOTIDE SEQUENCE [LARGE SCALE GENOMIC DNA]</scope>
    <source>
        <strain evidence="6 7">OT 569</strain>
    </source>
</reference>
<organism evidence="6 7">
    <name type="scientific">Eggerthia catenaformis OT 569 = DSM 20559</name>
    <dbReference type="NCBI Taxonomy" id="999415"/>
    <lineage>
        <taxon>Bacteria</taxon>
        <taxon>Bacillati</taxon>
        <taxon>Bacillota</taxon>
        <taxon>Erysipelotrichia</taxon>
        <taxon>Erysipelotrichales</taxon>
        <taxon>Coprobacillaceae</taxon>
        <taxon>Eggerthia</taxon>
    </lineage>
</organism>
<proteinExistence type="inferred from homology"/>
<comment type="similarity">
    <text evidence="1">Belongs to the DtxR/MntR family.</text>
</comment>
<evidence type="ECO:0000256" key="4">
    <source>
        <dbReference type="ARBA" id="ARBA00023163"/>
    </source>
</evidence>
<evidence type="ECO:0000256" key="2">
    <source>
        <dbReference type="ARBA" id="ARBA00023015"/>
    </source>
</evidence>
<dbReference type="Gene3D" id="1.10.60.10">
    <property type="entry name" value="Iron dependent repressor, metal binding and dimerisation domain"/>
    <property type="match status" value="1"/>
</dbReference>
<dbReference type="InterPro" id="IPR036390">
    <property type="entry name" value="WH_DNA-bd_sf"/>
</dbReference>
<dbReference type="Pfam" id="PF01325">
    <property type="entry name" value="Fe_dep_repress"/>
    <property type="match status" value="1"/>
</dbReference>
<dbReference type="Pfam" id="PF02742">
    <property type="entry name" value="Fe_dep_repr_C"/>
    <property type="match status" value="1"/>
</dbReference>
<accession>M2PB51</accession>
<dbReference type="SMART" id="SM00529">
    <property type="entry name" value="HTH_DTXR"/>
    <property type="match status" value="1"/>
</dbReference>
<dbReference type="AlphaFoldDB" id="M2PB51"/>
<evidence type="ECO:0000313" key="7">
    <source>
        <dbReference type="Proteomes" id="UP000011758"/>
    </source>
</evidence>
<name>M2PB51_9FIRM</name>
<dbReference type="GO" id="GO:0046983">
    <property type="term" value="F:protein dimerization activity"/>
    <property type="evidence" value="ECO:0007669"/>
    <property type="project" value="InterPro"/>
</dbReference>
<dbReference type="InterPro" id="IPR036421">
    <property type="entry name" value="Fe_dep_repressor_sf"/>
</dbReference>